<evidence type="ECO:0000256" key="8">
    <source>
        <dbReference type="PIRSR" id="PIRSR001480-1"/>
    </source>
</evidence>
<evidence type="ECO:0000256" key="4">
    <source>
        <dbReference type="ARBA" id="ARBA00011956"/>
    </source>
</evidence>
<name>A0AAW0F2Y7_9TRYP</name>
<dbReference type="PIRSF" id="PIRSF001480">
    <property type="entry name" value="Mannose-6-phosphate_isomerase"/>
    <property type="match status" value="1"/>
</dbReference>
<evidence type="ECO:0000256" key="2">
    <source>
        <dbReference type="ARBA" id="ARBA00004666"/>
    </source>
</evidence>
<accession>A0AAW0F2Y7</accession>
<feature type="active site" evidence="8">
    <location>
        <position position="292"/>
    </location>
</feature>
<feature type="domain" description="Phosphomannose isomerase type I helical insertion" evidence="11">
    <location>
        <begin position="189"/>
        <end position="254"/>
    </location>
</feature>
<dbReference type="Gene3D" id="2.60.120.10">
    <property type="entry name" value="Jelly Rolls"/>
    <property type="match status" value="2"/>
</dbReference>
<dbReference type="PANTHER" id="PTHR10309">
    <property type="entry name" value="MANNOSE-6-PHOSPHATE ISOMERASE"/>
    <property type="match status" value="1"/>
</dbReference>
<feature type="binding site" evidence="9">
    <location>
        <position position="106"/>
    </location>
    <ligand>
        <name>Zn(2+)</name>
        <dbReference type="ChEBI" id="CHEBI:29105"/>
    </ligand>
</feature>
<keyword evidence="13" id="KW-1185">Reference proteome</keyword>
<feature type="binding site" evidence="9">
    <location>
        <position position="133"/>
    </location>
    <ligand>
        <name>Zn(2+)</name>
        <dbReference type="ChEBI" id="CHEBI:29105"/>
    </ligand>
</feature>
<evidence type="ECO:0000259" key="10">
    <source>
        <dbReference type="Pfam" id="PF20511"/>
    </source>
</evidence>
<organism evidence="12 13">
    <name type="scientific">Novymonas esmeraldas</name>
    <dbReference type="NCBI Taxonomy" id="1808958"/>
    <lineage>
        <taxon>Eukaryota</taxon>
        <taxon>Discoba</taxon>
        <taxon>Euglenozoa</taxon>
        <taxon>Kinetoplastea</taxon>
        <taxon>Metakinetoplastina</taxon>
        <taxon>Trypanosomatida</taxon>
        <taxon>Trypanosomatidae</taxon>
        <taxon>Novymonas</taxon>
    </lineage>
</organism>
<dbReference type="PANTHER" id="PTHR10309:SF0">
    <property type="entry name" value="MANNOSE-6-PHOSPHATE ISOMERASE"/>
    <property type="match status" value="1"/>
</dbReference>
<dbReference type="Gene3D" id="1.10.441.10">
    <property type="entry name" value="Phosphomannose Isomerase, domain 2"/>
    <property type="match status" value="1"/>
</dbReference>
<evidence type="ECO:0000256" key="6">
    <source>
        <dbReference type="ARBA" id="ARBA00022833"/>
    </source>
</evidence>
<proteinExistence type="inferred from homology"/>
<evidence type="ECO:0000259" key="11">
    <source>
        <dbReference type="Pfam" id="PF20512"/>
    </source>
</evidence>
<comment type="similarity">
    <text evidence="3">Belongs to the mannose-6-phosphate isomerase type 1 family.</text>
</comment>
<evidence type="ECO:0000313" key="13">
    <source>
        <dbReference type="Proteomes" id="UP001430356"/>
    </source>
</evidence>
<dbReference type="PROSITE" id="PS00965">
    <property type="entry name" value="PMI_I_1"/>
    <property type="match status" value="1"/>
</dbReference>
<dbReference type="Pfam" id="PF20512">
    <property type="entry name" value="PMI_typeI_hel"/>
    <property type="match status" value="1"/>
</dbReference>
<evidence type="ECO:0000256" key="1">
    <source>
        <dbReference type="ARBA" id="ARBA00000757"/>
    </source>
</evidence>
<feature type="binding site" evidence="9">
    <location>
        <position position="108"/>
    </location>
    <ligand>
        <name>Zn(2+)</name>
        <dbReference type="ChEBI" id="CHEBI:29105"/>
    </ligand>
</feature>
<comment type="cofactor">
    <cofactor evidence="9">
        <name>Zn(2+)</name>
        <dbReference type="ChEBI" id="CHEBI:29105"/>
    </cofactor>
    <text evidence="9">Binds 1 zinc ion per subunit.</text>
</comment>
<dbReference type="Proteomes" id="UP001430356">
    <property type="component" value="Unassembled WGS sequence"/>
</dbReference>
<protein>
    <recommendedName>
        <fullName evidence="4">mannose-6-phosphate isomerase</fullName>
        <ecNumber evidence="4">5.3.1.8</ecNumber>
    </recommendedName>
</protein>
<dbReference type="SUPFAM" id="SSF51182">
    <property type="entry name" value="RmlC-like cupins"/>
    <property type="match status" value="1"/>
</dbReference>
<evidence type="ECO:0000256" key="5">
    <source>
        <dbReference type="ARBA" id="ARBA00022723"/>
    </source>
</evidence>
<dbReference type="InterPro" id="IPR018050">
    <property type="entry name" value="Pmannose_isomerase-type1_CS"/>
</dbReference>
<dbReference type="GO" id="GO:0004476">
    <property type="term" value="F:mannose-6-phosphate isomerase activity"/>
    <property type="evidence" value="ECO:0007669"/>
    <property type="project" value="UniProtKB-EC"/>
</dbReference>
<dbReference type="NCBIfam" id="TIGR00218">
    <property type="entry name" value="manA"/>
    <property type="match status" value="1"/>
</dbReference>
<dbReference type="GO" id="GO:0005975">
    <property type="term" value="P:carbohydrate metabolic process"/>
    <property type="evidence" value="ECO:0007669"/>
    <property type="project" value="InterPro"/>
</dbReference>
<dbReference type="InterPro" id="IPR046458">
    <property type="entry name" value="PMI_typeI_hel"/>
</dbReference>
<dbReference type="EMBL" id="JAECZO010000001">
    <property type="protein sequence ID" value="KAK7199766.1"/>
    <property type="molecule type" value="Genomic_DNA"/>
</dbReference>
<evidence type="ECO:0000256" key="7">
    <source>
        <dbReference type="ARBA" id="ARBA00023235"/>
    </source>
</evidence>
<dbReference type="EC" id="5.3.1.8" evidence="4"/>
<dbReference type="AlphaFoldDB" id="A0AAW0F2Y7"/>
<dbReference type="InterPro" id="IPR001250">
    <property type="entry name" value="Man6P_Isoase-1"/>
</dbReference>
<evidence type="ECO:0000256" key="9">
    <source>
        <dbReference type="PIRSR" id="PIRSR001480-2"/>
    </source>
</evidence>
<evidence type="ECO:0000256" key="3">
    <source>
        <dbReference type="ARBA" id="ARBA00010772"/>
    </source>
</evidence>
<dbReference type="PROSITE" id="PS00966">
    <property type="entry name" value="PMI_I_2"/>
    <property type="match status" value="1"/>
</dbReference>
<sequence>MAQLVKIDAGYQDYAWGKDAASSFVAKMKGLSNDNSGKMYAELWVGTHPSCPSKIADGSGRLLDDFLKVPANNKAFFSPAHQATPFRNTVPYLLKILSIGTALSIQAHPCKKLAEELHAAKPDKYKDPNHKPELICALTPFEALCCFRSLKAIIAFLKGIPELAQLVDATAVLGSYLSCPDSGLPATDSDEEKQALKGMMAKLYAVPDAAVTTALRAHLQRIEKQGPKCPEDSLFTRVYAQYPDDVGCWMVYFLNYVQMVPGQALFLSDSEPHAYVSGEGVEIMACSDNVVRAGLTPKWKDVPTLVSMLKYDTTGLASARHEKSSTEDAGQWQVQYYQPPAQFPDFSIFRLQYEHTSGDGATSVTLPTIGLGFCVEGSATVNGTSVQAGDCFAVPHGTVTCKAEGKKALVFVASMNDLSGKTPSSL</sequence>
<gene>
    <name evidence="12" type="ORF">NESM_000022800</name>
</gene>
<dbReference type="GO" id="GO:0008270">
    <property type="term" value="F:zinc ion binding"/>
    <property type="evidence" value="ECO:0007669"/>
    <property type="project" value="InterPro"/>
</dbReference>
<feature type="binding site" evidence="9">
    <location>
        <position position="273"/>
    </location>
    <ligand>
        <name>Zn(2+)</name>
        <dbReference type="ChEBI" id="CHEBI:29105"/>
    </ligand>
</feature>
<dbReference type="InterPro" id="IPR014710">
    <property type="entry name" value="RmlC-like_jellyroll"/>
</dbReference>
<dbReference type="PRINTS" id="PR00714">
    <property type="entry name" value="MAN6PISMRASE"/>
</dbReference>
<dbReference type="Pfam" id="PF20511">
    <property type="entry name" value="PMI_typeI_cat"/>
    <property type="match status" value="1"/>
</dbReference>
<evidence type="ECO:0000313" key="12">
    <source>
        <dbReference type="EMBL" id="KAK7199766.1"/>
    </source>
</evidence>
<comment type="caution">
    <text evidence="12">The sequence shown here is derived from an EMBL/GenBank/DDBJ whole genome shotgun (WGS) entry which is preliminary data.</text>
</comment>
<dbReference type="InterPro" id="IPR046457">
    <property type="entry name" value="PMI_typeI_cat"/>
</dbReference>
<comment type="catalytic activity">
    <reaction evidence="1">
        <text>D-mannose 6-phosphate = D-fructose 6-phosphate</text>
        <dbReference type="Rhea" id="RHEA:12356"/>
        <dbReference type="ChEBI" id="CHEBI:58735"/>
        <dbReference type="ChEBI" id="CHEBI:61527"/>
        <dbReference type="EC" id="5.3.1.8"/>
    </reaction>
</comment>
<keyword evidence="5 9" id="KW-0479">Metal-binding</keyword>
<feature type="domain" description="Phosphomannose isomerase type I catalytic" evidence="10">
    <location>
        <begin position="4"/>
        <end position="149"/>
    </location>
</feature>
<comment type="pathway">
    <text evidence="2">Nucleotide-sugar biosynthesis; GDP-alpha-D-mannose biosynthesis; alpha-D-mannose 1-phosphate from D-fructose 6-phosphate: step 1/2.</text>
</comment>
<dbReference type="InterPro" id="IPR011051">
    <property type="entry name" value="RmlC_Cupin_sf"/>
</dbReference>
<keyword evidence="7 12" id="KW-0413">Isomerase</keyword>
<keyword evidence="6 9" id="KW-0862">Zinc</keyword>
<reference evidence="12 13" key="1">
    <citation type="journal article" date="2021" name="MBio">
        <title>A New Model Trypanosomatid, Novymonas esmeraldas: Genomic Perception of Its 'Candidatus Pandoraea novymonadis' Endosymbiont.</title>
        <authorList>
            <person name="Zakharova A."/>
            <person name="Saura A."/>
            <person name="Butenko A."/>
            <person name="Podesvova L."/>
            <person name="Warmusova S."/>
            <person name="Kostygov A.Y."/>
            <person name="Nenarokova A."/>
            <person name="Lukes J."/>
            <person name="Opperdoes F.R."/>
            <person name="Yurchenko V."/>
        </authorList>
    </citation>
    <scope>NUCLEOTIDE SEQUENCE [LARGE SCALE GENOMIC DNA]</scope>
    <source>
        <strain evidence="12 13">E262AT.01</strain>
    </source>
</reference>
<dbReference type="InterPro" id="IPR016305">
    <property type="entry name" value="Mannose-6-P_Isomerase"/>
</dbReference>
<dbReference type="GO" id="GO:0009298">
    <property type="term" value="P:GDP-mannose biosynthetic process"/>
    <property type="evidence" value="ECO:0007669"/>
    <property type="project" value="InterPro"/>
</dbReference>
<dbReference type="GO" id="GO:0005829">
    <property type="term" value="C:cytosol"/>
    <property type="evidence" value="ECO:0007669"/>
    <property type="project" value="TreeGrafter"/>
</dbReference>
<dbReference type="CDD" id="cd07011">
    <property type="entry name" value="cupin_PMI_type_I_N"/>
    <property type="match status" value="1"/>
</dbReference>